<dbReference type="GO" id="GO:0006508">
    <property type="term" value="P:proteolysis"/>
    <property type="evidence" value="ECO:0007669"/>
    <property type="project" value="InterPro"/>
</dbReference>
<dbReference type="SUPFAM" id="SSF50494">
    <property type="entry name" value="Trypsin-like serine proteases"/>
    <property type="match status" value="1"/>
</dbReference>
<evidence type="ECO:0000313" key="4">
    <source>
        <dbReference type="EMBL" id="CAL4135950.1"/>
    </source>
</evidence>
<dbReference type="SMART" id="SM00020">
    <property type="entry name" value="Tryp_SPc"/>
    <property type="match status" value="1"/>
</dbReference>
<dbReference type="InterPro" id="IPR051487">
    <property type="entry name" value="Ser/Thr_Proteases_Immune/Dev"/>
</dbReference>
<proteinExistence type="inferred from homology"/>
<protein>
    <recommendedName>
        <fullName evidence="3">Peptidase S1 domain-containing protein</fullName>
    </recommendedName>
</protein>
<dbReference type="PANTHER" id="PTHR24256">
    <property type="entry name" value="TRYPTASE-RELATED"/>
    <property type="match status" value="1"/>
</dbReference>
<dbReference type="EMBL" id="CAXKWB010029629">
    <property type="protein sequence ID" value="CAL4135950.1"/>
    <property type="molecule type" value="Genomic_DNA"/>
</dbReference>
<evidence type="ECO:0000256" key="2">
    <source>
        <dbReference type="ARBA" id="ARBA00024195"/>
    </source>
</evidence>
<gene>
    <name evidence="4" type="ORF">MNOR_LOCUS27738</name>
</gene>
<name>A0AAV2RSH7_MEGNR</name>
<evidence type="ECO:0000256" key="1">
    <source>
        <dbReference type="ARBA" id="ARBA00023157"/>
    </source>
</evidence>
<evidence type="ECO:0000313" key="5">
    <source>
        <dbReference type="Proteomes" id="UP001497623"/>
    </source>
</evidence>
<keyword evidence="5" id="KW-1185">Reference proteome</keyword>
<dbReference type="InterPro" id="IPR043504">
    <property type="entry name" value="Peptidase_S1_PA_chymotrypsin"/>
</dbReference>
<dbReference type="Proteomes" id="UP001497623">
    <property type="component" value="Unassembled WGS sequence"/>
</dbReference>
<reference evidence="4 5" key="1">
    <citation type="submission" date="2024-05" db="EMBL/GenBank/DDBJ databases">
        <authorList>
            <person name="Wallberg A."/>
        </authorList>
    </citation>
    <scope>NUCLEOTIDE SEQUENCE [LARGE SCALE GENOMIC DNA]</scope>
</reference>
<dbReference type="InterPro" id="IPR001254">
    <property type="entry name" value="Trypsin_dom"/>
</dbReference>
<feature type="domain" description="Peptidase S1" evidence="3">
    <location>
        <begin position="1"/>
        <end position="214"/>
    </location>
</feature>
<accession>A0AAV2RSH7</accession>
<evidence type="ECO:0000259" key="3">
    <source>
        <dbReference type="PROSITE" id="PS50240"/>
    </source>
</evidence>
<dbReference type="PROSITE" id="PS50240">
    <property type="entry name" value="TRYPSIN_DOM"/>
    <property type="match status" value="1"/>
</dbReference>
<feature type="non-terminal residue" evidence="4">
    <location>
        <position position="1"/>
    </location>
</feature>
<dbReference type="AlphaFoldDB" id="A0AAV2RSH7"/>
<sequence>SYSLLKGSSDSVRVILGDHDVLDSDDTNIINTTVSKITFPWSYSHFELMDNIAVLTLSEPVTFNDTIRPVCFPVSHNKFTDDSGVLAGWENSVNISSTTPVPNPFFESKLNALDMKVLNETTCNETISSLVGELQLSGFEPSIDADDFICAVEKNTELATCDVGPGSPLFRADITTAHYLYGVSNPSNSFCGSSVPNVFTAIKPDDMFLNLALD</sequence>
<comment type="similarity">
    <text evidence="2">Belongs to the peptidase S1 family. CLIP subfamily.</text>
</comment>
<dbReference type="Pfam" id="PF00089">
    <property type="entry name" value="Trypsin"/>
    <property type="match status" value="1"/>
</dbReference>
<organism evidence="4 5">
    <name type="scientific">Meganyctiphanes norvegica</name>
    <name type="common">Northern krill</name>
    <name type="synonym">Thysanopoda norvegica</name>
    <dbReference type="NCBI Taxonomy" id="48144"/>
    <lineage>
        <taxon>Eukaryota</taxon>
        <taxon>Metazoa</taxon>
        <taxon>Ecdysozoa</taxon>
        <taxon>Arthropoda</taxon>
        <taxon>Crustacea</taxon>
        <taxon>Multicrustacea</taxon>
        <taxon>Malacostraca</taxon>
        <taxon>Eumalacostraca</taxon>
        <taxon>Eucarida</taxon>
        <taxon>Euphausiacea</taxon>
        <taxon>Euphausiidae</taxon>
        <taxon>Meganyctiphanes</taxon>
    </lineage>
</organism>
<keyword evidence="1" id="KW-1015">Disulfide bond</keyword>
<dbReference type="Gene3D" id="2.40.10.10">
    <property type="entry name" value="Trypsin-like serine proteases"/>
    <property type="match status" value="1"/>
</dbReference>
<dbReference type="InterPro" id="IPR009003">
    <property type="entry name" value="Peptidase_S1_PA"/>
</dbReference>
<dbReference type="GO" id="GO:0004252">
    <property type="term" value="F:serine-type endopeptidase activity"/>
    <property type="evidence" value="ECO:0007669"/>
    <property type="project" value="InterPro"/>
</dbReference>
<comment type="caution">
    <text evidence="4">The sequence shown here is derived from an EMBL/GenBank/DDBJ whole genome shotgun (WGS) entry which is preliminary data.</text>
</comment>